<evidence type="ECO:0000256" key="1">
    <source>
        <dbReference type="ARBA" id="ARBA00004651"/>
    </source>
</evidence>
<dbReference type="GO" id="GO:0006865">
    <property type="term" value="P:amino acid transport"/>
    <property type="evidence" value="ECO:0007669"/>
    <property type="project" value="UniProtKB-KW"/>
</dbReference>
<evidence type="ECO:0000256" key="6">
    <source>
        <dbReference type="ARBA" id="ARBA00022989"/>
    </source>
</evidence>
<dbReference type="AlphaFoldDB" id="A0A3N6PGL9"/>
<keyword evidence="3" id="KW-1003">Cell membrane</keyword>
<protein>
    <submittedName>
        <fullName evidence="10">Branched-chain amino acid ABC transporter permease</fullName>
    </submittedName>
</protein>
<feature type="transmembrane region" description="Helical" evidence="9">
    <location>
        <begin position="102"/>
        <end position="123"/>
    </location>
</feature>
<feature type="transmembrane region" description="Helical" evidence="9">
    <location>
        <begin position="57"/>
        <end position="90"/>
    </location>
</feature>
<dbReference type="GO" id="GO:0022857">
    <property type="term" value="F:transmembrane transporter activity"/>
    <property type="evidence" value="ECO:0007669"/>
    <property type="project" value="InterPro"/>
</dbReference>
<feature type="transmembrane region" description="Helical" evidence="9">
    <location>
        <begin position="274"/>
        <end position="292"/>
    </location>
</feature>
<name>A0A3N6PGL9_NATCH</name>
<keyword evidence="2" id="KW-0813">Transport</keyword>
<comment type="subcellular location">
    <subcellularLocation>
        <location evidence="1">Cell membrane</location>
        <topology evidence="1">Multi-pass membrane protein</topology>
    </subcellularLocation>
</comment>
<evidence type="ECO:0000256" key="9">
    <source>
        <dbReference type="SAM" id="Phobius"/>
    </source>
</evidence>
<keyword evidence="11" id="KW-1185">Reference proteome</keyword>
<dbReference type="Pfam" id="PF02653">
    <property type="entry name" value="BPD_transp_2"/>
    <property type="match status" value="1"/>
</dbReference>
<feature type="transmembrane region" description="Helical" evidence="9">
    <location>
        <begin position="21"/>
        <end position="45"/>
    </location>
</feature>
<feature type="transmembrane region" description="Helical" evidence="9">
    <location>
        <begin position="198"/>
        <end position="221"/>
    </location>
</feature>
<reference evidence="10 11" key="1">
    <citation type="submission" date="2018-10" db="EMBL/GenBank/DDBJ databases">
        <title>Natrarchaeobius chitinivorans gen. nov., sp. nov., and Natrarchaeobius haloalkaliphilus sp. nov., alkaliphilic, chitin-utilizing haloarchaea from hypersaline alkaline lakes.</title>
        <authorList>
            <person name="Sorokin D.Y."/>
            <person name="Elcheninov A.G."/>
            <person name="Kostrikina N.A."/>
            <person name="Bale N.J."/>
            <person name="Sinninghe Damste J.S."/>
            <person name="Khijniak T.V."/>
            <person name="Kublanov I.V."/>
            <person name="Toshchakov S.V."/>
        </authorList>
    </citation>
    <scope>NUCLEOTIDE SEQUENCE [LARGE SCALE GENOMIC DNA]</scope>
    <source>
        <strain evidence="10 11">AArcht7</strain>
    </source>
</reference>
<accession>A0A3N6PGL9</accession>
<keyword evidence="7 9" id="KW-0472">Membrane</keyword>
<dbReference type="Proteomes" id="UP000281431">
    <property type="component" value="Unassembled WGS sequence"/>
</dbReference>
<comment type="caution">
    <text evidence="10">The sequence shown here is derived from an EMBL/GenBank/DDBJ whole genome shotgun (WGS) entry which is preliminary data.</text>
</comment>
<gene>
    <name evidence="10" type="ORF">EA472_14650</name>
</gene>
<dbReference type="EMBL" id="REFZ01000009">
    <property type="protein sequence ID" value="RQG99459.1"/>
    <property type="molecule type" value="Genomic_DNA"/>
</dbReference>
<dbReference type="PANTHER" id="PTHR11795">
    <property type="entry name" value="BRANCHED-CHAIN AMINO ACID TRANSPORT SYSTEM PERMEASE PROTEIN LIVH"/>
    <property type="match status" value="1"/>
</dbReference>
<keyword evidence="5" id="KW-0029">Amino-acid transport</keyword>
<proteinExistence type="inferred from homology"/>
<evidence type="ECO:0000256" key="4">
    <source>
        <dbReference type="ARBA" id="ARBA00022692"/>
    </source>
</evidence>
<comment type="similarity">
    <text evidence="8">Belongs to the binding-protein-dependent transport system permease family. LivHM subfamily.</text>
</comment>
<sequence>MAASYNMDDIVVNSIRALFNGVSYGMILVLMSIGLSLVFGLMGVANFAHGEFYALGAYMGFFAFGLTGNFIVAMLASVLAVAAVGGAIEATTIRPLYGRDPLIQIPATFGLAIVMVEVIRYVWGSTSHPFPVPELLSGTYLVGGMAFSTYRSFLIVAGTALTILMWLFLVRTQYGLVIRGAIFDKEMVESMGYRVSRAYTLLFGLGAAYAAIAGVLIAPLFGVFPGMGTQMILLAFIVVILGGMGSFKGPILAGLLIGVLFGFGQMFVGAWAEVVPYALMILVLVYRPRGLFGTKGVFQ</sequence>
<feature type="transmembrane region" description="Helical" evidence="9">
    <location>
        <begin position="153"/>
        <end position="177"/>
    </location>
</feature>
<evidence type="ECO:0000256" key="3">
    <source>
        <dbReference type="ARBA" id="ARBA00022475"/>
    </source>
</evidence>
<organism evidence="10 11">
    <name type="scientific">Natrarchaeobius chitinivorans</name>
    <dbReference type="NCBI Taxonomy" id="1679083"/>
    <lineage>
        <taxon>Archaea</taxon>
        <taxon>Methanobacteriati</taxon>
        <taxon>Methanobacteriota</taxon>
        <taxon>Stenosarchaea group</taxon>
        <taxon>Halobacteria</taxon>
        <taxon>Halobacteriales</taxon>
        <taxon>Natrialbaceae</taxon>
        <taxon>Natrarchaeobius</taxon>
    </lineage>
</organism>
<evidence type="ECO:0000256" key="7">
    <source>
        <dbReference type="ARBA" id="ARBA00023136"/>
    </source>
</evidence>
<keyword evidence="6 9" id="KW-1133">Transmembrane helix</keyword>
<dbReference type="CDD" id="cd06582">
    <property type="entry name" value="TM_PBP1_LivH_like"/>
    <property type="match status" value="1"/>
</dbReference>
<evidence type="ECO:0000313" key="11">
    <source>
        <dbReference type="Proteomes" id="UP000281431"/>
    </source>
</evidence>
<dbReference type="InterPro" id="IPR052157">
    <property type="entry name" value="BCAA_transport_permease"/>
</dbReference>
<dbReference type="InterPro" id="IPR001851">
    <property type="entry name" value="ABC_transp_permease"/>
</dbReference>
<evidence type="ECO:0000313" key="10">
    <source>
        <dbReference type="EMBL" id="RQG99459.1"/>
    </source>
</evidence>
<dbReference type="PANTHER" id="PTHR11795:SF442">
    <property type="entry name" value="ABC TRANSPORTER ATP-BINDING PROTEIN"/>
    <property type="match status" value="1"/>
</dbReference>
<evidence type="ECO:0000256" key="5">
    <source>
        <dbReference type="ARBA" id="ARBA00022970"/>
    </source>
</evidence>
<evidence type="ECO:0000256" key="2">
    <source>
        <dbReference type="ARBA" id="ARBA00022448"/>
    </source>
</evidence>
<dbReference type="GO" id="GO:0005886">
    <property type="term" value="C:plasma membrane"/>
    <property type="evidence" value="ECO:0007669"/>
    <property type="project" value="UniProtKB-SubCell"/>
</dbReference>
<keyword evidence="4 9" id="KW-0812">Transmembrane</keyword>
<evidence type="ECO:0000256" key="8">
    <source>
        <dbReference type="ARBA" id="ARBA00037998"/>
    </source>
</evidence>